<evidence type="ECO:0000313" key="3">
    <source>
        <dbReference type="EMBL" id="GFS71970.1"/>
    </source>
</evidence>
<accession>A0A8X6MQ92</accession>
<proteinExistence type="predicted"/>
<dbReference type="OrthoDB" id="6432182at2759"/>
<evidence type="ECO:0000256" key="1">
    <source>
        <dbReference type="SAM" id="MobiDB-lite"/>
    </source>
</evidence>
<feature type="region of interest" description="Disordered" evidence="1">
    <location>
        <begin position="202"/>
        <end position="259"/>
    </location>
</feature>
<feature type="compositionally biased region" description="Polar residues" evidence="1">
    <location>
        <begin position="736"/>
        <end position="750"/>
    </location>
</feature>
<feature type="region of interest" description="Disordered" evidence="1">
    <location>
        <begin position="428"/>
        <end position="455"/>
    </location>
</feature>
<feature type="compositionally biased region" description="Polar residues" evidence="1">
    <location>
        <begin position="668"/>
        <end position="679"/>
    </location>
</feature>
<evidence type="ECO:0000313" key="4">
    <source>
        <dbReference type="Proteomes" id="UP000887013"/>
    </source>
</evidence>
<feature type="region of interest" description="Disordered" evidence="1">
    <location>
        <begin position="504"/>
        <end position="558"/>
    </location>
</feature>
<feature type="compositionally biased region" description="Basic and acidic residues" evidence="1">
    <location>
        <begin position="217"/>
        <end position="230"/>
    </location>
</feature>
<dbReference type="Proteomes" id="UP000887013">
    <property type="component" value="Unassembled WGS sequence"/>
</dbReference>
<evidence type="ECO:0000256" key="2">
    <source>
        <dbReference type="SAM" id="SignalP"/>
    </source>
</evidence>
<gene>
    <name evidence="3" type="primary">AVEN_67880_1</name>
    <name evidence="3" type="ORF">NPIL_109311</name>
</gene>
<feature type="signal peptide" evidence="2">
    <location>
        <begin position="1"/>
        <end position="23"/>
    </location>
</feature>
<feature type="region of interest" description="Disordered" evidence="1">
    <location>
        <begin position="649"/>
        <end position="679"/>
    </location>
</feature>
<dbReference type="AlphaFoldDB" id="A0A8X6MQ92"/>
<keyword evidence="2" id="KW-0732">Signal</keyword>
<sequence>MSLPARYVCKLLVLLYLCACTAASTKSGKNETVTTTTTTTKPEVILPEAESSLVETSVNLEGQETRSRAATHGYSGGGKGYLKQESVYNSHPHEEQGYEYGKRIPVHYKSNGYQVQQEQIDHYPQTEYIKSQEPYVQQQAIDGYSHASAKGSSYQETQGDSYGHDDYGKDISAYINQHSGKAPYVPYSYEVPKTQQYLTDDHLDSKDYSGKSSYGSEKSKGYEGKGHDEASYSQGGSKGYSSPITHTSQHDSYGSGGDSYGSVGKVSHFPVFPKESGYISNGGKEPEYLHESPKQLGYQQEAGYHSISGKSTELSGLPHTDSKKEKVAVFIKQIGHSQSGSHYGSKTGERHGYLLLPVVPGKPDDKIKIETTGAYDGSGYKGIAQEGYSSSYAQKPVHESKGKSSYTSFFKTGASALGDDHKSSISTYGGDYKSSGPVHGEDYKSSGPAYGDDHKSSGIAYGSDYKFSGLSYGDHKSSSPSYGGDYKSSGPAYGGDYKSSGISYGGDYKSTGPAHGGDYKSSGPSYGGDYKSSGPAHGGDYKSSGPAHGGDYKSSGPVYGADHKSSGIAYGGDYKSSGPAFGGDYKSDTSAYGGNVKYGLSAYEVGSKGSHDEEGYNGQKGLSGYSGHKSSSIGEIGFGAVEGAKGHSSYESQYEGNKGSPFAHIPLSHSQKSSGAYETGKSSVNLDGGYGISVDNLKYIPAQEYENHQAYGNDGISYGLSPSPKDSPYVKEVSSHDQQSAYGPSYSSDKGSYEGGQIYKTSSNSYGKEKNIAPIKGKYSLSGGYESQKAYGAEEISPYVISSSGKESRSQGKGFPTPSYGSFTPMIGPYGSVVDFSHATSQYKKVAVSSKGHEDSYKSAGVEHGGYENSKQGRSSYRKPKSFAVILQKQPGGGHIEDYESSYPTSGKGYSKPLSDGYSGHGFQPITPKHNGEAGGGTSLFYNVQSYSGSPSYSLIKHAKSASRKY</sequence>
<comment type="caution">
    <text evidence="3">The sequence shown here is derived from an EMBL/GenBank/DDBJ whole genome shotgun (WGS) entry which is preliminary data.</text>
</comment>
<keyword evidence="4" id="KW-1185">Reference proteome</keyword>
<feature type="region of interest" description="Disordered" evidence="1">
    <location>
        <begin position="847"/>
        <end position="938"/>
    </location>
</feature>
<organism evidence="3 4">
    <name type="scientific">Nephila pilipes</name>
    <name type="common">Giant wood spider</name>
    <name type="synonym">Nephila maculata</name>
    <dbReference type="NCBI Taxonomy" id="299642"/>
    <lineage>
        <taxon>Eukaryota</taxon>
        <taxon>Metazoa</taxon>
        <taxon>Ecdysozoa</taxon>
        <taxon>Arthropoda</taxon>
        <taxon>Chelicerata</taxon>
        <taxon>Arachnida</taxon>
        <taxon>Araneae</taxon>
        <taxon>Araneomorphae</taxon>
        <taxon>Entelegynae</taxon>
        <taxon>Araneoidea</taxon>
        <taxon>Nephilidae</taxon>
        <taxon>Nephila</taxon>
    </lineage>
</organism>
<feature type="compositionally biased region" description="Low complexity" evidence="1">
    <location>
        <begin position="231"/>
        <end position="242"/>
    </location>
</feature>
<protein>
    <recommendedName>
        <fullName evidence="5">Hornerin-like</fullName>
    </recommendedName>
</protein>
<dbReference type="EMBL" id="BMAW01000990">
    <property type="protein sequence ID" value="GFS71970.1"/>
    <property type="molecule type" value="Genomic_DNA"/>
</dbReference>
<name>A0A8X6MQ92_NEPPI</name>
<feature type="region of interest" description="Disordered" evidence="1">
    <location>
        <begin position="716"/>
        <end position="754"/>
    </location>
</feature>
<reference evidence="3" key="1">
    <citation type="submission" date="2020-08" db="EMBL/GenBank/DDBJ databases">
        <title>Multicomponent nature underlies the extraordinary mechanical properties of spider dragline silk.</title>
        <authorList>
            <person name="Kono N."/>
            <person name="Nakamura H."/>
            <person name="Mori M."/>
            <person name="Yoshida Y."/>
            <person name="Ohtoshi R."/>
            <person name="Malay A.D."/>
            <person name="Moran D.A.P."/>
            <person name="Tomita M."/>
            <person name="Numata K."/>
            <person name="Arakawa K."/>
        </authorList>
    </citation>
    <scope>NUCLEOTIDE SEQUENCE</scope>
</reference>
<evidence type="ECO:0008006" key="5">
    <source>
        <dbReference type="Google" id="ProtNLM"/>
    </source>
</evidence>
<feature type="chain" id="PRO_5036494718" description="Hornerin-like" evidence="2">
    <location>
        <begin position="24"/>
        <end position="966"/>
    </location>
</feature>